<feature type="transmembrane region" description="Helical" evidence="1">
    <location>
        <begin position="137"/>
        <end position="158"/>
    </location>
</feature>
<dbReference type="EMBL" id="FXZG01000009">
    <property type="protein sequence ID" value="SMX83678.1"/>
    <property type="molecule type" value="Genomic_DNA"/>
</dbReference>
<name>A0A2H1J8M9_BREAU</name>
<feature type="transmembrane region" description="Helical" evidence="1">
    <location>
        <begin position="102"/>
        <end position="125"/>
    </location>
</feature>
<protein>
    <recommendedName>
        <fullName evidence="4">ABC transporter</fullName>
    </recommendedName>
</protein>
<sequence length="255" mass="26498">MRYVNIEFIKLQRSLAWAVVILLPVIAVASGSMSSLAADSGLDDGWHTLWIRSIGFYGMALLPVGIAILASLIWRTEHRNGNWNALMSTSVPTSTTVLSKTAAVAVLSALMQIVLVLTVVGFGKILFDLPGMLPPQYLMSSVLVIIACVPVAALQSGLSTFFRSFAAPVAIALVATGISTTALLVDISAVIAVPYATATYATQLGTSLVEASNTSFDAAGISVGTAGLVAAVSSAATAVIVIVTTWILNRSDTRA</sequence>
<keyword evidence="1" id="KW-0812">Transmembrane</keyword>
<evidence type="ECO:0000313" key="2">
    <source>
        <dbReference type="EMBL" id="SMX83678.1"/>
    </source>
</evidence>
<feature type="transmembrane region" description="Helical" evidence="1">
    <location>
        <begin position="218"/>
        <end position="248"/>
    </location>
</feature>
<reference evidence="3" key="1">
    <citation type="submission" date="2017-03" db="EMBL/GenBank/DDBJ databases">
        <authorList>
            <person name="Monnet C."/>
        </authorList>
    </citation>
    <scope>NUCLEOTIDE SEQUENCE [LARGE SCALE GENOMIC DNA]</scope>
    <source>
        <strain evidence="3">CNRZ 920</strain>
    </source>
</reference>
<dbReference type="RefSeq" id="WP_101639115.1">
    <property type="nucleotide sequence ID" value="NZ_FXZG01000009.1"/>
</dbReference>
<evidence type="ECO:0008006" key="4">
    <source>
        <dbReference type="Google" id="ProtNLM"/>
    </source>
</evidence>
<dbReference type="Pfam" id="PF12730">
    <property type="entry name" value="ABC2_membrane_4"/>
    <property type="match status" value="1"/>
</dbReference>
<dbReference type="AlphaFoldDB" id="A0A2H1J8M9"/>
<evidence type="ECO:0000256" key="1">
    <source>
        <dbReference type="SAM" id="Phobius"/>
    </source>
</evidence>
<dbReference type="CDD" id="cd21809">
    <property type="entry name" value="ABC-2_lan_permease-like"/>
    <property type="match status" value="1"/>
</dbReference>
<feature type="transmembrane region" description="Helical" evidence="1">
    <location>
        <begin position="170"/>
        <end position="198"/>
    </location>
</feature>
<proteinExistence type="predicted"/>
<evidence type="ECO:0000313" key="3">
    <source>
        <dbReference type="Proteomes" id="UP000234289"/>
    </source>
</evidence>
<dbReference type="Proteomes" id="UP000234289">
    <property type="component" value="Unassembled WGS sequence"/>
</dbReference>
<keyword evidence="1" id="KW-0472">Membrane</keyword>
<gene>
    <name evidence="2" type="ORF">BAUR920_01857</name>
</gene>
<feature type="transmembrane region" description="Helical" evidence="1">
    <location>
        <begin position="54"/>
        <end position="74"/>
    </location>
</feature>
<organism evidence="2 3">
    <name type="scientific">Brevibacterium aurantiacum</name>
    <dbReference type="NCBI Taxonomy" id="273384"/>
    <lineage>
        <taxon>Bacteria</taxon>
        <taxon>Bacillati</taxon>
        <taxon>Actinomycetota</taxon>
        <taxon>Actinomycetes</taxon>
        <taxon>Micrococcales</taxon>
        <taxon>Brevibacteriaceae</taxon>
        <taxon>Brevibacterium</taxon>
    </lineage>
</organism>
<accession>A0A2H1J8M9</accession>
<keyword evidence="1" id="KW-1133">Transmembrane helix</keyword>